<gene>
    <name evidence="9" type="ORF">QTO34_006293</name>
</gene>
<dbReference type="GO" id="GO:0015074">
    <property type="term" value="P:DNA integration"/>
    <property type="evidence" value="ECO:0007669"/>
    <property type="project" value="InterPro"/>
</dbReference>
<keyword evidence="3" id="KW-0540">Nuclease</keyword>
<dbReference type="EMBL" id="JAULJE010000016">
    <property type="protein sequence ID" value="KAK1333904.1"/>
    <property type="molecule type" value="Genomic_DNA"/>
</dbReference>
<dbReference type="GO" id="GO:0003676">
    <property type="term" value="F:nucleic acid binding"/>
    <property type="evidence" value="ECO:0007669"/>
    <property type="project" value="InterPro"/>
</dbReference>
<comment type="caution">
    <text evidence="9">The sequence shown here is derived from an EMBL/GenBank/DDBJ whole genome shotgun (WGS) entry which is preliminary data.</text>
</comment>
<dbReference type="Gene3D" id="2.30.30.850">
    <property type="match status" value="1"/>
</dbReference>
<dbReference type="InterPro" id="IPR036397">
    <property type="entry name" value="RNaseH_sf"/>
</dbReference>
<keyword evidence="1" id="KW-0808">Transferase</keyword>
<keyword evidence="5" id="KW-0378">Hydrolase</keyword>
<feature type="region of interest" description="Disordered" evidence="7">
    <location>
        <begin position="32"/>
        <end position="60"/>
    </location>
</feature>
<accession>A0AA40HMF5</accession>
<evidence type="ECO:0000313" key="9">
    <source>
        <dbReference type="EMBL" id="KAK1333904.1"/>
    </source>
</evidence>
<organism evidence="9 10">
    <name type="scientific">Cnephaeus nilssonii</name>
    <name type="common">Northern bat</name>
    <name type="synonym">Eptesicus nilssonii</name>
    <dbReference type="NCBI Taxonomy" id="3371016"/>
    <lineage>
        <taxon>Eukaryota</taxon>
        <taxon>Metazoa</taxon>
        <taxon>Chordata</taxon>
        <taxon>Craniata</taxon>
        <taxon>Vertebrata</taxon>
        <taxon>Euteleostomi</taxon>
        <taxon>Mammalia</taxon>
        <taxon>Eutheria</taxon>
        <taxon>Laurasiatheria</taxon>
        <taxon>Chiroptera</taxon>
        <taxon>Yangochiroptera</taxon>
        <taxon>Vespertilionidae</taxon>
        <taxon>Cnephaeus</taxon>
    </lineage>
</organism>
<keyword evidence="6" id="KW-0695">RNA-directed DNA polymerase</keyword>
<dbReference type="GO" id="GO:0004519">
    <property type="term" value="F:endonuclease activity"/>
    <property type="evidence" value="ECO:0007669"/>
    <property type="project" value="UniProtKB-KW"/>
</dbReference>
<dbReference type="AlphaFoldDB" id="A0AA40HMF5"/>
<dbReference type="InterPro" id="IPR012337">
    <property type="entry name" value="RNaseH-like_sf"/>
</dbReference>
<dbReference type="Pfam" id="PF18697">
    <property type="entry name" value="MLVIN_C"/>
    <property type="match status" value="1"/>
</dbReference>
<evidence type="ECO:0000259" key="8">
    <source>
        <dbReference type="PROSITE" id="PS50994"/>
    </source>
</evidence>
<evidence type="ECO:0000256" key="6">
    <source>
        <dbReference type="ARBA" id="ARBA00022918"/>
    </source>
</evidence>
<evidence type="ECO:0000256" key="2">
    <source>
        <dbReference type="ARBA" id="ARBA00022695"/>
    </source>
</evidence>
<evidence type="ECO:0000256" key="7">
    <source>
        <dbReference type="SAM" id="MobiDB-lite"/>
    </source>
</evidence>
<dbReference type="Proteomes" id="UP001177744">
    <property type="component" value="Unassembled WGS sequence"/>
</dbReference>
<proteinExistence type="predicted"/>
<protein>
    <recommendedName>
        <fullName evidence="8">Integrase catalytic domain-containing protein</fullName>
    </recommendedName>
</protein>
<dbReference type="GO" id="GO:0003964">
    <property type="term" value="F:RNA-directed DNA polymerase activity"/>
    <property type="evidence" value="ECO:0007669"/>
    <property type="project" value="UniProtKB-KW"/>
</dbReference>
<name>A0AA40HMF5_CNENI</name>
<dbReference type="InterPro" id="IPR001584">
    <property type="entry name" value="Integrase_cat-core"/>
</dbReference>
<sequence>MHRSTHLGARKLNDLIRHARIKIHQQDIKIEPVNSQMREPGRVKKEPGSEEPSLEHNGRSTSLRLNQERYGYKYLLVFVDTFSGRVEAYPAKHETAQTVAKKLLEDILPRYGFPAEIGSNNGPAFVSQVTQAVAKAIGANWKLHCAYRPQSSGQVERINRTLKETLTKLTMETGGDWVALLPYALYRVRNSPYTLGFTPYEIMFGRPPPIIPNLKAEFLAELESQELFLSLRGLQRAHEDIWPCLWRLAQPRLLISISPGTGSMSRDTAGRPEPRWKGPYVVVLTTPTALKVDGVATWVHHTHVRPADPSAIREDFIAQWSISRDQCNPLKLQRSPTCLMLVTLLAATPTTGSPHTPFNITWQIIDTSSVTILNQTSQLHPRDT</sequence>
<evidence type="ECO:0000256" key="5">
    <source>
        <dbReference type="ARBA" id="ARBA00022801"/>
    </source>
</evidence>
<dbReference type="GO" id="GO:0016787">
    <property type="term" value="F:hydrolase activity"/>
    <property type="evidence" value="ECO:0007669"/>
    <property type="project" value="UniProtKB-KW"/>
</dbReference>
<evidence type="ECO:0000256" key="4">
    <source>
        <dbReference type="ARBA" id="ARBA00022759"/>
    </source>
</evidence>
<evidence type="ECO:0000256" key="1">
    <source>
        <dbReference type="ARBA" id="ARBA00022679"/>
    </source>
</evidence>
<feature type="domain" description="Integrase catalytic" evidence="8">
    <location>
        <begin position="43"/>
        <end position="207"/>
    </location>
</feature>
<dbReference type="PANTHER" id="PTHR41694:SF5">
    <property type="entry name" value="RIBONUCLEASE H"/>
    <property type="match status" value="1"/>
</dbReference>
<keyword evidence="2" id="KW-0548">Nucleotidyltransferase</keyword>
<evidence type="ECO:0000256" key="3">
    <source>
        <dbReference type="ARBA" id="ARBA00022722"/>
    </source>
</evidence>
<reference evidence="9" key="1">
    <citation type="submission" date="2023-06" db="EMBL/GenBank/DDBJ databases">
        <title>Reference genome for the Northern bat (Eptesicus nilssonii), a most northern bat species.</title>
        <authorList>
            <person name="Laine V.N."/>
            <person name="Pulliainen A.T."/>
            <person name="Lilley T.M."/>
        </authorList>
    </citation>
    <scope>NUCLEOTIDE SEQUENCE</scope>
    <source>
        <strain evidence="9">BLF_Eptnil</strain>
        <tissue evidence="9">Kidney</tissue>
    </source>
</reference>
<dbReference type="PROSITE" id="PS50994">
    <property type="entry name" value="INTEGRASE"/>
    <property type="match status" value="1"/>
</dbReference>
<feature type="compositionally biased region" description="Basic and acidic residues" evidence="7">
    <location>
        <begin position="39"/>
        <end position="58"/>
    </location>
</feature>
<dbReference type="SUPFAM" id="SSF53098">
    <property type="entry name" value="Ribonuclease H-like"/>
    <property type="match status" value="1"/>
</dbReference>
<evidence type="ECO:0000313" key="10">
    <source>
        <dbReference type="Proteomes" id="UP001177744"/>
    </source>
</evidence>
<dbReference type="PANTHER" id="PTHR41694">
    <property type="entry name" value="ENDOGENOUS RETROVIRUS GROUP K MEMBER POL PROTEIN"/>
    <property type="match status" value="1"/>
</dbReference>
<dbReference type="Pfam" id="PF00665">
    <property type="entry name" value="rve"/>
    <property type="match status" value="1"/>
</dbReference>
<dbReference type="InterPro" id="IPR040643">
    <property type="entry name" value="MLVIN_C"/>
</dbReference>
<keyword evidence="10" id="KW-1185">Reference proteome</keyword>
<keyword evidence="4" id="KW-0255">Endonuclease</keyword>
<dbReference type="Gene3D" id="3.30.420.10">
    <property type="entry name" value="Ribonuclease H-like superfamily/Ribonuclease H"/>
    <property type="match status" value="1"/>
</dbReference>